<name>A0ABQ2CVW7_9DEIO</name>
<organism evidence="5 6">
    <name type="scientific">Deinococcus roseus</name>
    <dbReference type="NCBI Taxonomy" id="392414"/>
    <lineage>
        <taxon>Bacteria</taxon>
        <taxon>Thermotogati</taxon>
        <taxon>Deinococcota</taxon>
        <taxon>Deinococci</taxon>
        <taxon>Deinococcales</taxon>
        <taxon>Deinococcaceae</taxon>
        <taxon>Deinococcus</taxon>
    </lineage>
</organism>
<dbReference type="InterPro" id="IPR018062">
    <property type="entry name" value="HTH_AraC-typ_CS"/>
</dbReference>
<evidence type="ECO:0000259" key="4">
    <source>
        <dbReference type="PROSITE" id="PS01124"/>
    </source>
</evidence>
<feature type="domain" description="HTH araC/xylS-type" evidence="4">
    <location>
        <begin position="216"/>
        <end position="314"/>
    </location>
</feature>
<keyword evidence="3" id="KW-0804">Transcription</keyword>
<dbReference type="PANTHER" id="PTHR43130:SF3">
    <property type="entry name" value="HTH-TYPE TRANSCRIPTIONAL REGULATOR RV1931C"/>
    <property type="match status" value="1"/>
</dbReference>
<dbReference type="InterPro" id="IPR002818">
    <property type="entry name" value="DJ-1/PfpI"/>
</dbReference>
<dbReference type="EMBL" id="BMOD01000001">
    <property type="protein sequence ID" value="GGJ19222.1"/>
    <property type="molecule type" value="Genomic_DNA"/>
</dbReference>
<sequence>MPRVAFLILEGVHLLDLAGPVQVFSEAEELGADYKLIHCSVKPTVKSAQGITLADLAPLPDLLPGDLLLVAGCKVGGNLRTMPCPPDEVIHWLQEHHRRGISITSVCSGAGVLGYAGLLQGRKCTTHHMLTDQLQEMFPKAKVQDNRLYVTDGNITTSAGIASGMDMALHFIEQQHGAIFAAKLARGMVVYHRRQGMDLQDSLYMQYRAHLHSGVHRVQDYLIEHAHEQVPLSNLAQLAHLSPRHLTREFKEHTGLTPLQYQQRLRLEKARQLMQNRNLTVERISEMCGFEDARHFRRLYRELLGVSPREARALQS</sequence>
<dbReference type="PANTHER" id="PTHR43130">
    <property type="entry name" value="ARAC-FAMILY TRANSCRIPTIONAL REGULATOR"/>
    <property type="match status" value="1"/>
</dbReference>
<dbReference type="InterPro" id="IPR009057">
    <property type="entry name" value="Homeodomain-like_sf"/>
</dbReference>
<dbReference type="Pfam" id="PF01965">
    <property type="entry name" value="DJ-1_PfpI"/>
    <property type="match status" value="1"/>
</dbReference>
<keyword evidence="1" id="KW-0805">Transcription regulation</keyword>
<dbReference type="SUPFAM" id="SSF46689">
    <property type="entry name" value="Homeodomain-like"/>
    <property type="match status" value="2"/>
</dbReference>
<evidence type="ECO:0000313" key="6">
    <source>
        <dbReference type="Proteomes" id="UP000632222"/>
    </source>
</evidence>
<dbReference type="SMART" id="SM00342">
    <property type="entry name" value="HTH_ARAC"/>
    <property type="match status" value="1"/>
</dbReference>
<dbReference type="Gene3D" id="3.40.50.880">
    <property type="match status" value="1"/>
</dbReference>
<comment type="caution">
    <text evidence="5">The sequence shown here is derived from an EMBL/GenBank/DDBJ whole genome shotgun (WGS) entry which is preliminary data.</text>
</comment>
<evidence type="ECO:0000256" key="1">
    <source>
        <dbReference type="ARBA" id="ARBA00023015"/>
    </source>
</evidence>
<dbReference type="InterPro" id="IPR018060">
    <property type="entry name" value="HTH_AraC"/>
</dbReference>
<evidence type="ECO:0000256" key="2">
    <source>
        <dbReference type="ARBA" id="ARBA00023125"/>
    </source>
</evidence>
<proteinExistence type="predicted"/>
<dbReference type="Pfam" id="PF12833">
    <property type="entry name" value="HTH_18"/>
    <property type="match status" value="1"/>
</dbReference>
<evidence type="ECO:0000256" key="3">
    <source>
        <dbReference type="ARBA" id="ARBA00023163"/>
    </source>
</evidence>
<dbReference type="PROSITE" id="PS00041">
    <property type="entry name" value="HTH_ARAC_FAMILY_1"/>
    <property type="match status" value="1"/>
</dbReference>
<evidence type="ECO:0000313" key="5">
    <source>
        <dbReference type="EMBL" id="GGJ19222.1"/>
    </source>
</evidence>
<dbReference type="Proteomes" id="UP000632222">
    <property type="component" value="Unassembled WGS sequence"/>
</dbReference>
<dbReference type="InterPro" id="IPR052158">
    <property type="entry name" value="INH-QAR"/>
</dbReference>
<dbReference type="RefSeq" id="WP_188998357.1">
    <property type="nucleotide sequence ID" value="NZ_BMOD01000001.1"/>
</dbReference>
<keyword evidence="6" id="KW-1185">Reference proteome</keyword>
<dbReference type="InterPro" id="IPR029062">
    <property type="entry name" value="Class_I_gatase-like"/>
</dbReference>
<dbReference type="SUPFAM" id="SSF52317">
    <property type="entry name" value="Class I glutamine amidotransferase-like"/>
    <property type="match status" value="1"/>
</dbReference>
<gene>
    <name evidence="5" type="ORF">GCM10008938_01600</name>
</gene>
<dbReference type="Gene3D" id="1.10.10.60">
    <property type="entry name" value="Homeodomain-like"/>
    <property type="match status" value="2"/>
</dbReference>
<reference evidence="6" key="1">
    <citation type="journal article" date="2019" name="Int. J. Syst. Evol. Microbiol.">
        <title>The Global Catalogue of Microorganisms (GCM) 10K type strain sequencing project: providing services to taxonomists for standard genome sequencing and annotation.</title>
        <authorList>
            <consortium name="The Broad Institute Genomics Platform"/>
            <consortium name="The Broad Institute Genome Sequencing Center for Infectious Disease"/>
            <person name="Wu L."/>
            <person name="Ma J."/>
        </authorList>
    </citation>
    <scope>NUCLEOTIDE SEQUENCE [LARGE SCALE GENOMIC DNA]</scope>
    <source>
        <strain evidence="6">JCM 14370</strain>
    </source>
</reference>
<protein>
    <submittedName>
        <fullName evidence="5">AraC family transcriptional regulator</fullName>
    </submittedName>
</protein>
<accession>A0ABQ2CVW7</accession>
<dbReference type="PROSITE" id="PS01124">
    <property type="entry name" value="HTH_ARAC_FAMILY_2"/>
    <property type="match status" value="1"/>
</dbReference>
<keyword evidence="2" id="KW-0238">DNA-binding</keyword>
<dbReference type="CDD" id="cd03137">
    <property type="entry name" value="GATase1_AraC_1"/>
    <property type="match status" value="1"/>
</dbReference>